<dbReference type="WBParaSite" id="OFLC_0000922301-mRNA-1">
    <property type="protein sequence ID" value="OFLC_0000922301-mRNA-1"/>
    <property type="gene ID" value="OFLC_0000922301"/>
</dbReference>
<evidence type="ECO:0000256" key="1">
    <source>
        <dbReference type="SAM" id="Phobius"/>
    </source>
</evidence>
<dbReference type="InterPro" id="IPR051697">
    <property type="entry name" value="Patched_domain-protein"/>
</dbReference>
<gene>
    <name evidence="2" type="ORF">OFLC_LOCUS9225</name>
</gene>
<dbReference type="GO" id="GO:0018996">
    <property type="term" value="P:molting cycle, collagen and cuticulin-based cuticle"/>
    <property type="evidence" value="ECO:0007669"/>
    <property type="project" value="TreeGrafter"/>
</dbReference>
<proteinExistence type="predicted"/>
<dbReference type="GO" id="GO:0006897">
    <property type="term" value="P:endocytosis"/>
    <property type="evidence" value="ECO:0007669"/>
    <property type="project" value="TreeGrafter"/>
</dbReference>
<protein>
    <submittedName>
        <fullName evidence="4">Neur_chan_LBD domain-containing protein</fullName>
    </submittedName>
</protein>
<organism evidence="4">
    <name type="scientific">Onchocerca flexuosa</name>
    <dbReference type="NCBI Taxonomy" id="387005"/>
    <lineage>
        <taxon>Eukaryota</taxon>
        <taxon>Metazoa</taxon>
        <taxon>Ecdysozoa</taxon>
        <taxon>Nematoda</taxon>
        <taxon>Chromadorea</taxon>
        <taxon>Rhabditida</taxon>
        <taxon>Spirurina</taxon>
        <taxon>Spiruromorpha</taxon>
        <taxon>Filarioidea</taxon>
        <taxon>Onchocercidae</taxon>
        <taxon>Onchocerca</taxon>
    </lineage>
</organism>
<evidence type="ECO:0000313" key="3">
    <source>
        <dbReference type="Proteomes" id="UP000267606"/>
    </source>
</evidence>
<dbReference type="AlphaFoldDB" id="A0A183HP12"/>
<reference evidence="4" key="1">
    <citation type="submission" date="2016-06" db="UniProtKB">
        <authorList>
            <consortium name="WormBaseParasite"/>
        </authorList>
    </citation>
    <scope>IDENTIFICATION</scope>
</reference>
<sequence length="128" mass="14921">MFKIVLRDRIRDGYTPTNAPSRYEMNVLREFWNATGDPMVTAVLLTAKDNGSMLRDDYLNEVESLDKYLTSNHSVMYDNQPVFYEDFCSPYCRMNIALRLFKVNIYQSSMITLVLLLIINLLSFITNV</sequence>
<keyword evidence="1" id="KW-1133">Transmembrane helix</keyword>
<dbReference type="GO" id="GO:0030659">
    <property type="term" value="C:cytoplasmic vesicle membrane"/>
    <property type="evidence" value="ECO:0007669"/>
    <property type="project" value="TreeGrafter"/>
</dbReference>
<keyword evidence="3" id="KW-1185">Reference proteome</keyword>
<name>A0A183HP12_9BILA</name>
<feature type="transmembrane region" description="Helical" evidence="1">
    <location>
        <begin position="103"/>
        <end position="125"/>
    </location>
</feature>
<dbReference type="GO" id="GO:0005886">
    <property type="term" value="C:plasma membrane"/>
    <property type="evidence" value="ECO:0007669"/>
    <property type="project" value="TreeGrafter"/>
</dbReference>
<evidence type="ECO:0000313" key="2">
    <source>
        <dbReference type="EMBL" id="VDO59248.1"/>
    </source>
</evidence>
<evidence type="ECO:0000313" key="4">
    <source>
        <dbReference type="WBParaSite" id="OFLC_0000922301-mRNA-1"/>
    </source>
</evidence>
<accession>A0A183HP12</accession>
<keyword evidence="1" id="KW-0812">Transmembrane</keyword>
<dbReference type="PANTHER" id="PTHR10796">
    <property type="entry name" value="PATCHED-RELATED"/>
    <property type="match status" value="1"/>
</dbReference>
<dbReference type="Proteomes" id="UP000267606">
    <property type="component" value="Unassembled WGS sequence"/>
</dbReference>
<reference evidence="2 3" key="2">
    <citation type="submission" date="2018-11" db="EMBL/GenBank/DDBJ databases">
        <authorList>
            <consortium name="Pathogen Informatics"/>
        </authorList>
    </citation>
    <scope>NUCLEOTIDE SEQUENCE [LARGE SCALE GENOMIC DNA]</scope>
</reference>
<dbReference type="PANTHER" id="PTHR10796:SF90">
    <property type="entry name" value="SSD DOMAIN-CONTAINING PROTEIN"/>
    <property type="match status" value="1"/>
</dbReference>
<dbReference type="EMBL" id="UZAJ01011095">
    <property type="protein sequence ID" value="VDO59248.1"/>
    <property type="molecule type" value="Genomic_DNA"/>
</dbReference>
<keyword evidence="1" id="KW-0472">Membrane</keyword>